<dbReference type="InterPro" id="IPR002347">
    <property type="entry name" value="SDR_fam"/>
</dbReference>
<keyword evidence="6" id="KW-1185">Reference proteome</keyword>
<dbReference type="Pfam" id="PF00106">
    <property type="entry name" value="adh_short"/>
    <property type="match status" value="1"/>
</dbReference>
<sequence length="303" mass="31227">MSGICEGRVVIVTGAGGGLGRAYALALAAEGASVVVNDLGVGTHGESGQTVGAAQKVVDEIIAKGGKAVANTDDVTEVEGGQRMVQTALDAFGDLHAVVNNAGFVRDRMFVSCTPDEWDAVLRVHLRGHFCVSRAAVDYWRAKQKQGQNPDARIINTSSGAGLQGSIGQSAYSAAKGGIASLTLVQAAELGRYGITANALAPAARTRMTETAFADAMKAPDDGFDFNDPANVAPTVVWLASAQSVGVTGQVFELQGGKIMLSEGWRNGPVVDAGRRWSPSEVGDVVGDLLARRTPAQAVYGAG</sequence>
<keyword evidence="2" id="KW-0560">Oxidoreductase</keyword>
<organism evidence="5 6">
    <name type="scientific">Brevundimonas terrae</name>
    <dbReference type="NCBI Taxonomy" id="363631"/>
    <lineage>
        <taxon>Bacteria</taxon>
        <taxon>Pseudomonadati</taxon>
        <taxon>Pseudomonadota</taxon>
        <taxon>Alphaproteobacteria</taxon>
        <taxon>Caulobacterales</taxon>
        <taxon>Caulobacteraceae</taxon>
        <taxon>Brevundimonas</taxon>
    </lineage>
</organism>
<evidence type="ECO:0000259" key="4">
    <source>
        <dbReference type="SMART" id="SM00822"/>
    </source>
</evidence>
<protein>
    <submittedName>
        <fullName evidence="5">SDR family oxidoreductase</fullName>
    </submittedName>
</protein>
<proteinExistence type="inferred from homology"/>
<dbReference type="SMART" id="SM00822">
    <property type="entry name" value="PKS_KR"/>
    <property type="match status" value="1"/>
</dbReference>
<dbReference type="EMBL" id="BAAAEJ010000001">
    <property type="protein sequence ID" value="GAA0377776.1"/>
    <property type="molecule type" value="Genomic_DNA"/>
</dbReference>
<evidence type="ECO:0000313" key="5">
    <source>
        <dbReference type="EMBL" id="GAA0377776.1"/>
    </source>
</evidence>
<dbReference type="PRINTS" id="PR00081">
    <property type="entry name" value="GDHRDH"/>
</dbReference>
<evidence type="ECO:0000256" key="2">
    <source>
        <dbReference type="ARBA" id="ARBA00023002"/>
    </source>
</evidence>
<dbReference type="PANTHER" id="PTHR45024">
    <property type="entry name" value="DEHYDROGENASES, SHORT CHAIN"/>
    <property type="match status" value="1"/>
</dbReference>
<accession>A0ABP3HT91</accession>
<dbReference type="InterPro" id="IPR057326">
    <property type="entry name" value="KR_dom"/>
</dbReference>
<name>A0ABP3HT91_9CAUL</name>
<evidence type="ECO:0000313" key="6">
    <source>
        <dbReference type="Proteomes" id="UP001500791"/>
    </source>
</evidence>
<dbReference type="Proteomes" id="UP001500791">
    <property type="component" value="Unassembled WGS sequence"/>
</dbReference>
<comment type="similarity">
    <text evidence="1 3">Belongs to the short-chain dehydrogenases/reductases (SDR) family.</text>
</comment>
<reference evidence="6" key="1">
    <citation type="journal article" date="2019" name="Int. J. Syst. Evol. Microbiol.">
        <title>The Global Catalogue of Microorganisms (GCM) 10K type strain sequencing project: providing services to taxonomists for standard genome sequencing and annotation.</title>
        <authorList>
            <consortium name="The Broad Institute Genomics Platform"/>
            <consortium name="The Broad Institute Genome Sequencing Center for Infectious Disease"/>
            <person name="Wu L."/>
            <person name="Ma J."/>
        </authorList>
    </citation>
    <scope>NUCLEOTIDE SEQUENCE [LARGE SCALE GENOMIC DNA]</scope>
    <source>
        <strain evidence="6">JCM 13476</strain>
    </source>
</reference>
<dbReference type="InterPro" id="IPR051687">
    <property type="entry name" value="Peroxisomal_Beta-Oxidation"/>
</dbReference>
<dbReference type="InterPro" id="IPR036291">
    <property type="entry name" value="NAD(P)-bd_dom_sf"/>
</dbReference>
<dbReference type="Gene3D" id="3.40.50.720">
    <property type="entry name" value="NAD(P)-binding Rossmann-like Domain"/>
    <property type="match status" value="1"/>
</dbReference>
<evidence type="ECO:0000256" key="1">
    <source>
        <dbReference type="ARBA" id="ARBA00006484"/>
    </source>
</evidence>
<dbReference type="PANTHER" id="PTHR45024:SF2">
    <property type="entry name" value="SCP2 DOMAIN-CONTAINING PROTEIN"/>
    <property type="match status" value="1"/>
</dbReference>
<dbReference type="PROSITE" id="PS00061">
    <property type="entry name" value="ADH_SHORT"/>
    <property type="match status" value="1"/>
</dbReference>
<dbReference type="PRINTS" id="PR00080">
    <property type="entry name" value="SDRFAMILY"/>
</dbReference>
<gene>
    <name evidence="5" type="ORF">GCM10009093_01130</name>
</gene>
<feature type="domain" description="Ketoreductase" evidence="4">
    <location>
        <begin position="8"/>
        <end position="203"/>
    </location>
</feature>
<dbReference type="RefSeq" id="WP_167178929.1">
    <property type="nucleotide sequence ID" value="NZ_BAAAEJ010000001.1"/>
</dbReference>
<evidence type="ECO:0000256" key="3">
    <source>
        <dbReference type="RuleBase" id="RU000363"/>
    </source>
</evidence>
<dbReference type="SUPFAM" id="SSF51735">
    <property type="entry name" value="NAD(P)-binding Rossmann-fold domains"/>
    <property type="match status" value="1"/>
</dbReference>
<dbReference type="NCBIfam" id="NF005861">
    <property type="entry name" value="PRK07791.1"/>
    <property type="match status" value="1"/>
</dbReference>
<comment type="caution">
    <text evidence="5">The sequence shown here is derived from an EMBL/GenBank/DDBJ whole genome shotgun (WGS) entry which is preliminary data.</text>
</comment>
<dbReference type="InterPro" id="IPR020904">
    <property type="entry name" value="Sc_DH/Rdtase_CS"/>
</dbReference>